<dbReference type="GO" id="GO:0008270">
    <property type="term" value="F:zinc ion binding"/>
    <property type="evidence" value="ECO:0007669"/>
    <property type="project" value="UniProtKB-KW"/>
</dbReference>
<feature type="coiled-coil region" evidence="5">
    <location>
        <begin position="435"/>
        <end position="469"/>
    </location>
</feature>
<evidence type="ECO:0000313" key="9">
    <source>
        <dbReference type="Proteomes" id="UP000030669"/>
    </source>
</evidence>
<reference evidence="8 9" key="1">
    <citation type="journal article" date="2012" name="Science">
        <title>The Paleozoic origin of enzymatic lignin decomposition reconstructed from 31 fungal genomes.</title>
        <authorList>
            <person name="Floudas D."/>
            <person name="Binder M."/>
            <person name="Riley R."/>
            <person name="Barry K."/>
            <person name="Blanchette R.A."/>
            <person name="Henrissat B."/>
            <person name="Martinez A.T."/>
            <person name="Otillar R."/>
            <person name="Spatafora J.W."/>
            <person name="Yadav J.S."/>
            <person name="Aerts A."/>
            <person name="Benoit I."/>
            <person name="Boyd A."/>
            <person name="Carlson A."/>
            <person name="Copeland A."/>
            <person name="Coutinho P.M."/>
            <person name="de Vries R.P."/>
            <person name="Ferreira P."/>
            <person name="Findley K."/>
            <person name="Foster B."/>
            <person name="Gaskell J."/>
            <person name="Glotzer D."/>
            <person name="Gorecki P."/>
            <person name="Heitman J."/>
            <person name="Hesse C."/>
            <person name="Hori C."/>
            <person name="Igarashi K."/>
            <person name="Jurgens J.A."/>
            <person name="Kallen N."/>
            <person name="Kersten P."/>
            <person name="Kohler A."/>
            <person name="Kuees U."/>
            <person name="Kumar T.K.A."/>
            <person name="Kuo A."/>
            <person name="LaButti K."/>
            <person name="Larrondo L.F."/>
            <person name="Lindquist E."/>
            <person name="Ling A."/>
            <person name="Lombard V."/>
            <person name="Lucas S."/>
            <person name="Lundell T."/>
            <person name="Martin R."/>
            <person name="McLaughlin D.J."/>
            <person name="Morgenstern I."/>
            <person name="Morin E."/>
            <person name="Murat C."/>
            <person name="Nagy L.G."/>
            <person name="Nolan M."/>
            <person name="Ohm R.A."/>
            <person name="Patyshakuliyeva A."/>
            <person name="Rokas A."/>
            <person name="Ruiz-Duenas F.J."/>
            <person name="Sabat G."/>
            <person name="Salamov A."/>
            <person name="Samejima M."/>
            <person name="Schmutz J."/>
            <person name="Slot J.C."/>
            <person name="St John F."/>
            <person name="Stenlid J."/>
            <person name="Sun H."/>
            <person name="Sun S."/>
            <person name="Syed K."/>
            <person name="Tsang A."/>
            <person name="Wiebenga A."/>
            <person name="Young D."/>
            <person name="Pisabarro A."/>
            <person name="Eastwood D.C."/>
            <person name="Martin F."/>
            <person name="Cullen D."/>
            <person name="Grigoriev I.V."/>
            <person name="Hibbett D.S."/>
        </authorList>
    </citation>
    <scope>NUCLEOTIDE SEQUENCE [LARGE SCALE GENOMIC DNA]</scope>
    <source>
        <strain evidence="8 9">ATCC 11539</strain>
    </source>
</reference>
<evidence type="ECO:0000256" key="3">
    <source>
        <dbReference type="ARBA" id="ARBA00022833"/>
    </source>
</evidence>
<dbReference type="Pfam" id="PF06839">
    <property type="entry name" value="Zn_ribbon_GRF"/>
    <property type="match status" value="1"/>
</dbReference>
<proteinExistence type="predicted"/>
<dbReference type="EMBL" id="KB469299">
    <property type="protein sequence ID" value="EPQ57309.1"/>
    <property type="molecule type" value="Genomic_DNA"/>
</dbReference>
<dbReference type="InterPro" id="IPR010666">
    <property type="entry name" value="Znf_GRF"/>
</dbReference>
<feature type="compositionally biased region" description="Low complexity" evidence="6">
    <location>
        <begin position="77"/>
        <end position="97"/>
    </location>
</feature>
<evidence type="ECO:0000256" key="6">
    <source>
        <dbReference type="SAM" id="MobiDB-lite"/>
    </source>
</evidence>
<evidence type="ECO:0000313" key="8">
    <source>
        <dbReference type="EMBL" id="EPQ57309.1"/>
    </source>
</evidence>
<dbReference type="Proteomes" id="UP000030669">
    <property type="component" value="Unassembled WGS sequence"/>
</dbReference>
<organism evidence="8 9">
    <name type="scientific">Gloeophyllum trabeum (strain ATCC 11539 / FP-39264 / Madison 617)</name>
    <name type="common">Brown rot fungus</name>
    <dbReference type="NCBI Taxonomy" id="670483"/>
    <lineage>
        <taxon>Eukaryota</taxon>
        <taxon>Fungi</taxon>
        <taxon>Dikarya</taxon>
        <taxon>Basidiomycota</taxon>
        <taxon>Agaricomycotina</taxon>
        <taxon>Agaricomycetes</taxon>
        <taxon>Gloeophyllales</taxon>
        <taxon>Gloeophyllaceae</taxon>
        <taxon>Gloeophyllum</taxon>
    </lineage>
</organism>
<dbReference type="OMA" id="CYHRILA"/>
<keyword evidence="5" id="KW-0175">Coiled coil</keyword>
<dbReference type="GeneID" id="19300648"/>
<dbReference type="PANTHER" id="PTHR33248">
    <property type="entry name" value="ZINC ION-BINDING PROTEIN"/>
    <property type="match status" value="1"/>
</dbReference>
<feature type="compositionally biased region" description="Low complexity" evidence="6">
    <location>
        <begin position="361"/>
        <end position="370"/>
    </location>
</feature>
<evidence type="ECO:0000256" key="5">
    <source>
        <dbReference type="SAM" id="Coils"/>
    </source>
</evidence>
<feature type="compositionally biased region" description="Pro residues" evidence="6">
    <location>
        <begin position="173"/>
        <end position="189"/>
    </location>
</feature>
<feature type="domain" description="GRF-type" evidence="7">
    <location>
        <begin position="25"/>
        <end position="68"/>
    </location>
</feature>
<feature type="region of interest" description="Disordered" evidence="6">
    <location>
        <begin position="72"/>
        <end position="263"/>
    </location>
</feature>
<gene>
    <name evidence="8" type="ORF">GLOTRDRAFT_120537</name>
</gene>
<protein>
    <recommendedName>
        <fullName evidence="7">GRF-type domain-containing protein</fullName>
    </recommendedName>
</protein>
<dbReference type="OrthoDB" id="5418639at2759"/>
<feature type="compositionally biased region" description="Polar residues" evidence="6">
    <location>
        <begin position="98"/>
        <end position="112"/>
    </location>
</feature>
<sequence>MSQSSQPYGRVHEINPVREDGTIVCHCNIPAPRRTSYTPKNPNRDFYGCVRGRDDPDRCKFFMWADDPRIVNHPAHQPVIPSTPTSTPSKSQPNSQPEPTSAPRTPQVSGNSLKRPLSPSSPSPSTPVNIMPPVTPARAAGPSNAPRTPAAHSTPQAKASRLKEIYAALGQPDPQPSPSPVAQPHPLPVAPTHLDDRVAAGMQTDFADASSQSLPQSQVTDEDGDEAMADYRATFGHSAALHTPPRGRSESARKRARIRDPLYPSLEDSMLDHTSELLTPPSTTGNGLSASAGRFHPAMERLGSPTPSSRNKGKGKARALFYDDQEEAEMNANADMSVPGAYDNRQDDDLSSTREVESLLASHPAHIPHTHTPPSPSVSQLSFSHSHLSRGGMHWNARNARALVEQLQDLPAYIDLLERKKYAAEKSCEVKARRIGELEGTVEKMKERMKILEERNSLLETTVEALKAAARR</sequence>
<evidence type="ECO:0000256" key="2">
    <source>
        <dbReference type="ARBA" id="ARBA00022771"/>
    </source>
</evidence>
<evidence type="ECO:0000256" key="4">
    <source>
        <dbReference type="PROSITE-ProRule" id="PRU01343"/>
    </source>
</evidence>
<keyword evidence="9" id="KW-1185">Reference proteome</keyword>
<dbReference type="AlphaFoldDB" id="S7RVL8"/>
<dbReference type="KEGG" id="gtr:GLOTRDRAFT_120537"/>
<evidence type="ECO:0000259" key="7">
    <source>
        <dbReference type="PROSITE" id="PS51999"/>
    </source>
</evidence>
<dbReference type="HOGENOM" id="CLU_578762_0_0_1"/>
<feature type="compositionally biased region" description="Polar residues" evidence="6">
    <location>
        <begin position="209"/>
        <end position="219"/>
    </location>
</feature>
<keyword evidence="1" id="KW-0479">Metal-binding</keyword>
<keyword evidence="2 4" id="KW-0863">Zinc-finger</keyword>
<feature type="compositionally biased region" description="Basic and acidic residues" evidence="6">
    <location>
        <begin position="344"/>
        <end position="357"/>
    </location>
</feature>
<name>S7RVL8_GLOTA</name>
<dbReference type="eggNOG" id="ENOG502SZ8R">
    <property type="taxonomic scope" value="Eukaryota"/>
</dbReference>
<keyword evidence="3" id="KW-0862">Zinc</keyword>
<feature type="region of interest" description="Disordered" evidence="6">
    <location>
        <begin position="335"/>
        <end position="389"/>
    </location>
</feature>
<dbReference type="RefSeq" id="XP_007864430.1">
    <property type="nucleotide sequence ID" value="XM_007866239.1"/>
</dbReference>
<dbReference type="PROSITE" id="PS51999">
    <property type="entry name" value="ZF_GRF"/>
    <property type="match status" value="1"/>
</dbReference>
<accession>S7RVL8</accession>
<evidence type="ECO:0000256" key="1">
    <source>
        <dbReference type="ARBA" id="ARBA00022723"/>
    </source>
</evidence>
<feature type="region of interest" description="Disordered" evidence="6">
    <location>
        <begin position="298"/>
        <end position="317"/>
    </location>
</feature>
<dbReference type="STRING" id="670483.S7RVL8"/>